<sequence length="212" mass="22926">MQGEMNTLANNTYDAYQAGEINNSDLIDPYVLSQERSPGSEFQGWANAQLTLLGTNSPANYDQIGGFEVTTESGSSYTGVLHAAENPPSGQFQTNTTYDPSQIGGSVYLVTPNRMMELQSNFTIQNITTQSGQTIQNTTIEQTTYQTTNVTELKQMYEDLAKRRAEIEAREQNLRGSAGGGLLAGSSTSLVLVLVAVAALYAVAQRRTGGKY</sequence>
<dbReference type="InterPro" id="IPR058677">
    <property type="entry name" value="ORF4_N"/>
</dbReference>
<keyword evidence="2" id="KW-1133">Transmembrane helix</keyword>
<feature type="coiled-coil region" evidence="1">
    <location>
        <begin position="150"/>
        <end position="177"/>
    </location>
</feature>
<evidence type="ECO:0000259" key="3">
    <source>
        <dbReference type="Pfam" id="PF26255"/>
    </source>
</evidence>
<keyword evidence="2" id="KW-0472">Membrane</keyword>
<reference evidence="4" key="1">
    <citation type="submission" date="2021-06" db="EMBL/GenBank/DDBJ databases">
        <title>New haloarchaea isolates fom saline soil.</title>
        <authorList>
            <person name="Duran-Viseras A."/>
            <person name="Sanchez-Porro C.S."/>
            <person name="Ventosa A."/>
        </authorList>
    </citation>
    <scope>NUCLEOTIDE SEQUENCE</scope>
    <source>
        <strain evidence="4">JCM 18369</strain>
    </source>
</reference>
<organism evidence="4 5">
    <name type="scientific">Haloarcula salina</name>
    <dbReference type="NCBI Taxonomy" id="1429914"/>
    <lineage>
        <taxon>Archaea</taxon>
        <taxon>Methanobacteriati</taxon>
        <taxon>Methanobacteriota</taxon>
        <taxon>Stenosarchaea group</taxon>
        <taxon>Halobacteria</taxon>
        <taxon>Halobacteriales</taxon>
        <taxon>Haloarculaceae</taxon>
        <taxon>Haloarcula</taxon>
    </lineage>
</organism>
<accession>A0AA41G909</accession>
<evidence type="ECO:0000256" key="2">
    <source>
        <dbReference type="SAM" id="Phobius"/>
    </source>
</evidence>
<evidence type="ECO:0000313" key="4">
    <source>
        <dbReference type="EMBL" id="MBV0902347.1"/>
    </source>
</evidence>
<feature type="transmembrane region" description="Helical" evidence="2">
    <location>
        <begin position="182"/>
        <end position="204"/>
    </location>
</feature>
<keyword evidence="1" id="KW-0175">Coiled coil</keyword>
<dbReference type="Pfam" id="PF26255">
    <property type="entry name" value="Viral_env_HRPV"/>
    <property type="match status" value="1"/>
</dbReference>
<keyword evidence="5" id="KW-1185">Reference proteome</keyword>
<name>A0AA41G909_9EURY</name>
<proteinExistence type="predicted"/>
<keyword evidence="2" id="KW-0812">Transmembrane</keyword>
<evidence type="ECO:0000256" key="1">
    <source>
        <dbReference type="SAM" id="Coils"/>
    </source>
</evidence>
<dbReference type="Proteomes" id="UP001166304">
    <property type="component" value="Unassembled WGS sequence"/>
</dbReference>
<protein>
    <recommendedName>
        <fullName evidence="3">Envelope protein N-terminal domain-containing protein</fullName>
    </recommendedName>
</protein>
<feature type="domain" description="Envelope protein N-terminal" evidence="3">
    <location>
        <begin position="1"/>
        <end position="54"/>
    </location>
</feature>
<dbReference type="EMBL" id="JAHQXE010000003">
    <property type="protein sequence ID" value="MBV0902347.1"/>
    <property type="molecule type" value="Genomic_DNA"/>
</dbReference>
<comment type="caution">
    <text evidence="4">The sequence shown here is derived from an EMBL/GenBank/DDBJ whole genome shotgun (WGS) entry which is preliminary data.</text>
</comment>
<evidence type="ECO:0000313" key="5">
    <source>
        <dbReference type="Proteomes" id="UP001166304"/>
    </source>
</evidence>
<gene>
    <name evidence="4" type="ORF">KTS37_11160</name>
</gene>
<dbReference type="AlphaFoldDB" id="A0AA41G909"/>